<dbReference type="EMBL" id="SRSD01000006">
    <property type="protein sequence ID" value="KAA0891234.1"/>
    <property type="molecule type" value="Genomic_DNA"/>
</dbReference>
<dbReference type="Proteomes" id="UP000324298">
    <property type="component" value="Unassembled WGS sequence"/>
</dbReference>
<evidence type="ECO:0000256" key="6">
    <source>
        <dbReference type="ARBA" id="ARBA00023136"/>
    </source>
</evidence>
<sequence length="338" mass="37933">MSKILVTGAAGFIGSHLSKRLLARGDEVVGLDNLNDYYDVRLKYARLKQLETQPGFRFVKASLEDREAIARLFSNERFDKVVNLAAQAGVRYSLQNPHAYIDSNIVGFMNILEGCRHNDVKHLVYASSSSVYGANTLMPFSVHHNVDHPVSLYAATKKANELMAHTYSSLYHLPTTGLRFFTVYGPWGRPDMALFLFTKAILEGKPIDVFNQGKMQRDFTYIDDIVEGVMRATDTTPVPSLSWDSDQPDPGTSYAPYRLYNIGNNSPVELMRFIEVLEDCLGKKAEKNLMPLQAGDVPATYADVDDLMKDVGFKPATSIEEGIGRFVEWYRGYYPIAT</sequence>
<keyword evidence="4" id="KW-1133">Transmembrane helix</keyword>
<evidence type="ECO:0000256" key="4">
    <source>
        <dbReference type="ARBA" id="ARBA00022989"/>
    </source>
</evidence>
<proteinExistence type="predicted"/>
<dbReference type="AlphaFoldDB" id="A0A5A9XEE4"/>
<feature type="domain" description="NAD-dependent epimerase/dehydratase" evidence="7">
    <location>
        <begin position="4"/>
        <end position="235"/>
    </location>
</feature>
<dbReference type="CDD" id="cd05253">
    <property type="entry name" value="UDP_GE_SDE_e"/>
    <property type="match status" value="1"/>
</dbReference>
<evidence type="ECO:0000313" key="8">
    <source>
        <dbReference type="EMBL" id="KAA0891234.1"/>
    </source>
</evidence>
<dbReference type="FunFam" id="3.40.50.720:FF:000198">
    <property type="entry name" value="UDP-glucuronate 4-epimerase 3"/>
    <property type="match status" value="1"/>
</dbReference>
<comment type="subcellular location">
    <subcellularLocation>
        <location evidence="2">Endomembrane system</location>
    </subcellularLocation>
    <subcellularLocation>
        <location evidence="1">Membrane</location>
        <topology evidence="1">Multi-pass membrane protein</topology>
    </subcellularLocation>
</comment>
<keyword evidence="5" id="KW-0520">NAD</keyword>
<evidence type="ECO:0000256" key="2">
    <source>
        <dbReference type="ARBA" id="ARBA00004308"/>
    </source>
</evidence>
<evidence type="ECO:0000256" key="3">
    <source>
        <dbReference type="ARBA" id="ARBA00022692"/>
    </source>
</evidence>
<evidence type="ECO:0000259" key="7">
    <source>
        <dbReference type="Pfam" id="PF01370"/>
    </source>
</evidence>
<dbReference type="InterPro" id="IPR001509">
    <property type="entry name" value="Epimerase_deHydtase"/>
</dbReference>
<dbReference type="InterPro" id="IPR036291">
    <property type="entry name" value="NAD(P)-bd_dom_sf"/>
</dbReference>
<dbReference type="PANTHER" id="PTHR43574">
    <property type="entry name" value="EPIMERASE-RELATED"/>
    <property type="match status" value="1"/>
</dbReference>
<dbReference type="OrthoDB" id="9802815at2"/>
<reference evidence="8 9" key="1">
    <citation type="submission" date="2019-04" db="EMBL/GenBank/DDBJ databases">
        <title>Geobacter ruber sp. nov., ferric-reducing bacteria isolated from paddy soil.</title>
        <authorList>
            <person name="Xu Z."/>
            <person name="Masuda Y."/>
            <person name="Itoh H."/>
            <person name="Senoo K."/>
        </authorList>
    </citation>
    <scope>NUCLEOTIDE SEQUENCE [LARGE SCALE GENOMIC DNA]</scope>
    <source>
        <strain evidence="8 9">Red88</strain>
    </source>
</reference>
<dbReference type="GO" id="GO:0012505">
    <property type="term" value="C:endomembrane system"/>
    <property type="evidence" value="ECO:0007669"/>
    <property type="project" value="UniProtKB-SubCell"/>
</dbReference>
<keyword evidence="9" id="KW-1185">Reference proteome</keyword>
<keyword evidence="3" id="KW-0812">Transmembrane</keyword>
<evidence type="ECO:0000256" key="5">
    <source>
        <dbReference type="ARBA" id="ARBA00023027"/>
    </source>
</evidence>
<dbReference type="PRINTS" id="PR01713">
    <property type="entry name" value="NUCEPIMERASE"/>
</dbReference>
<evidence type="ECO:0000256" key="1">
    <source>
        <dbReference type="ARBA" id="ARBA00004141"/>
    </source>
</evidence>
<keyword evidence="6" id="KW-0472">Membrane</keyword>
<protein>
    <submittedName>
        <fullName evidence="8">NAD-dependent epimerase</fullName>
    </submittedName>
</protein>
<name>A0A5A9XEE4_9BACT</name>
<dbReference type="GO" id="GO:0016020">
    <property type="term" value="C:membrane"/>
    <property type="evidence" value="ECO:0007669"/>
    <property type="project" value="UniProtKB-SubCell"/>
</dbReference>
<dbReference type="SUPFAM" id="SSF51735">
    <property type="entry name" value="NAD(P)-binding Rossmann-fold domains"/>
    <property type="match status" value="1"/>
</dbReference>
<comment type="caution">
    <text evidence="8">The sequence shown here is derived from an EMBL/GenBank/DDBJ whole genome shotgun (WGS) entry which is preliminary data.</text>
</comment>
<gene>
    <name evidence="8" type="ORF">ET418_10635</name>
</gene>
<accession>A0A5A9XEE4</accession>
<evidence type="ECO:0000313" key="9">
    <source>
        <dbReference type="Proteomes" id="UP000324298"/>
    </source>
</evidence>
<dbReference type="RefSeq" id="WP_149307598.1">
    <property type="nucleotide sequence ID" value="NZ_SRSD01000006.1"/>
</dbReference>
<dbReference type="Pfam" id="PF01370">
    <property type="entry name" value="Epimerase"/>
    <property type="match status" value="1"/>
</dbReference>
<organism evidence="8 9">
    <name type="scientific">Oryzomonas rubra</name>
    <dbReference type="NCBI Taxonomy" id="2509454"/>
    <lineage>
        <taxon>Bacteria</taxon>
        <taxon>Pseudomonadati</taxon>
        <taxon>Thermodesulfobacteriota</taxon>
        <taxon>Desulfuromonadia</taxon>
        <taxon>Geobacterales</taxon>
        <taxon>Geobacteraceae</taxon>
        <taxon>Oryzomonas</taxon>
    </lineage>
</organism>
<dbReference type="Gene3D" id="3.90.25.10">
    <property type="entry name" value="UDP-galactose 4-epimerase, domain 1"/>
    <property type="match status" value="1"/>
</dbReference>
<dbReference type="Gene3D" id="3.40.50.720">
    <property type="entry name" value="NAD(P)-binding Rossmann-like Domain"/>
    <property type="match status" value="1"/>
</dbReference>